<gene>
    <name evidence="4" type="ORF">ALECFALPRED_009473</name>
</gene>
<feature type="domain" description="DUF7702" evidence="3">
    <location>
        <begin position="116"/>
        <end position="275"/>
    </location>
</feature>
<comment type="caution">
    <text evidence="4">The sequence shown here is derived from an EMBL/GenBank/DDBJ whole genome shotgun (WGS) entry which is preliminary data.</text>
</comment>
<reference evidence="4" key="1">
    <citation type="submission" date="2021-03" db="EMBL/GenBank/DDBJ databases">
        <authorList>
            <person name="Tagirdzhanova G."/>
        </authorList>
    </citation>
    <scope>NUCLEOTIDE SEQUENCE</scope>
</reference>
<dbReference type="EMBL" id="CAJPDR010000716">
    <property type="protein sequence ID" value="CAF9942075.1"/>
    <property type="molecule type" value="Genomic_DNA"/>
</dbReference>
<organism evidence="4 5">
    <name type="scientific">Alectoria fallacina</name>
    <dbReference type="NCBI Taxonomy" id="1903189"/>
    <lineage>
        <taxon>Eukaryota</taxon>
        <taxon>Fungi</taxon>
        <taxon>Dikarya</taxon>
        <taxon>Ascomycota</taxon>
        <taxon>Pezizomycotina</taxon>
        <taxon>Lecanoromycetes</taxon>
        <taxon>OSLEUM clade</taxon>
        <taxon>Lecanoromycetidae</taxon>
        <taxon>Lecanorales</taxon>
        <taxon>Lecanorineae</taxon>
        <taxon>Parmeliaceae</taxon>
        <taxon>Alectoria</taxon>
    </lineage>
</organism>
<feature type="transmembrane region" description="Helical" evidence="2">
    <location>
        <begin position="250"/>
        <end position="275"/>
    </location>
</feature>
<feature type="transmembrane region" description="Helical" evidence="2">
    <location>
        <begin position="181"/>
        <end position="202"/>
    </location>
</feature>
<name>A0A8H3J7J5_9LECA</name>
<feature type="domain" description="DUF7702" evidence="3">
    <location>
        <begin position="7"/>
        <end position="101"/>
    </location>
</feature>
<keyword evidence="2" id="KW-0812">Transmembrane</keyword>
<keyword evidence="5" id="KW-1185">Reference proteome</keyword>
<dbReference type="PANTHER" id="PTHR42109:SF2">
    <property type="entry name" value="INTEGRAL MEMBRANE PROTEIN"/>
    <property type="match status" value="1"/>
</dbReference>
<dbReference type="PANTHER" id="PTHR42109">
    <property type="entry name" value="UNPLACED GENOMIC SCAFFOLD UM_SCAF_CONTIG_1.265, WHOLE GENOME SHOTGUN SEQUENCE"/>
    <property type="match status" value="1"/>
</dbReference>
<proteinExistence type="predicted"/>
<evidence type="ECO:0000256" key="2">
    <source>
        <dbReference type="SAM" id="Phobius"/>
    </source>
</evidence>
<keyword evidence="2" id="KW-1133">Transmembrane helix</keyword>
<keyword evidence="2" id="KW-0472">Membrane</keyword>
<protein>
    <recommendedName>
        <fullName evidence="3">DUF7702 domain-containing protein</fullName>
    </recommendedName>
</protein>
<dbReference type="InterPro" id="IPR056119">
    <property type="entry name" value="DUF7702"/>
</dbReference>
<feature type="compositionally biased region" description="Basic residues" evidence="1">
    <location>
        <begin position="299"/>
        <end position="309"/>
    </location>
</feature>
<sequence length="317" mass="34247">MSSPSESLDIAELAIYLPLLFVTLFVVFRHGIHRQSGWIYLAIFCLIRIIGAALGISAERNPSNVSDLEWSAILGSVGISPLLLASLGLLKQITDKATTKVPTEGAIQGQSRFETLISYTILGRIFGRLGVHQFATSYRSRFLQILQLPAAIALIVCIVGGSDLTDSSVSEQSTGKKLIKAGLIIFLIIYICLFILIAKSASELNSLPASEKRVLLALVVALPLLGVRILFSLLAYFSTISTFSPTNGNVLVRACMAILEEILTVIAYTLAGILVPKHGNARIGNTEFETEHLENRKSQPARHGAHHSTRVAIQGSA</sequence>
<feature type="transmembrane region" description="Helical" evidence="2">
    <location>
        <begin position="38"/>
        <end position="58"/>
    </location>
</feature>
<evidence type="ECO:0000259" key="3">
    <source>
        <dbReference type="Pfam" id="PF24800"/>
    </source>
</evidence>
<evidence type="ECO:0000313" key="4">
    <source>
        <dbReference type="EMBL" id="CAF9942075.1"/>
    </source>
</evidence>
<feature type="region of interest" description="Disordered" evidence="1">
    <location>
        <begin position="291"/>
        <end position="317"/>
    </location>
</feature>
<dbReference type="OrthoDB" id="2560628at2759"/>
<feature type="transmembrane region" description="Helical" evidence="2">
    <location>
        <begin position="13"/>
        <end position="31"/>
    </location>
</feature>
<evidence type="ECO:0000256" key="1">
    <source>
        <dbReference type="SAM" id="MobiDB-lite"/>
    </source>
</evidence>
<feature type="transmembrane region" description="Helical" evidence="2">
    <location>
        <begin position="142"/>
        <end position="161"/>
    </location>
</feature>
<feature type="transmembrane region" description="Helical" evidence="2">
    <location>
        <begin position="214"/>
        <end position="238"/>
    </location>
</feature>
<dbReference type="Pfam" id="PF24800">
    <property type="entry name" value="DUF7702"/>
    <property type="match status" value="2"/>
</dbReference>
<dbReference type="Proteomes" id="UP000664203">
    <property type="component" value="Unassembled WGS sequence"/>
</dbReference>
<accession>A0A8H3J7J5</accession>
<dbReference type="AlphaFoldDB" id="A0A8H3J7J5"/>
<evidence type="ECO:0000313" key="5">
    <source>
        <dbReference type="Proteomes" id="UP000664203"/>
    </source>
</evidence>
<feature type="transmembrane region" description="Helical" evidence="2">
    <location>
        <begin position="70"/>
        <end position="90"/>
    </location>
</feature>